<dbReference type="EMBL" id="ML179765">
    <property type="protein sequence ID" value="THU81984.1"/>
    <property type="molecule type" value="Genomic_DNA"/>
</dbReference>
<gene>
    <name evidence="1" type="ORF">K435DRAFT_610801</name>
</gene>
<feature type="non-terminal residue" evidence="1">
    <location>
        <position position="204"/>
    </location>
</feature>
<dbReference type="AlphaFoldDB" id="A0A4S8L0U0"/>
<keyword evidence="2" id="KW-1185">Reference proteome</keyword>
<evidence type="ECO:0008006" key="3">
    <source>
        <dbReference type="Google" id="ProtNLM"/>
    </source>
</evidence>
<proteinExistence type="predicted"/>
<name>A0A4S8L0U0_DENBC</name>
<evidence type="ECO:0000313" key="2">
    <source>
        <dbReference type="Proteomes" id="UP000297245"/>
    </source>
</evidence>
<feature type="non-terminal residue" evidence="1">
    <location>
        <position position="1"/>
    </location>
</feature>
<reference evidence="1 2" key="1">
    <citation type="journal article" date="2019" name="Nat. Ecol. Evol.">
        <title>Megaphylogeny resolves global patterns of mushroom evolution.</title>
        <authorList>
            <person name="Varga T."/>
            <person name="Krizsan K."/>
            <person name="Foldi C."/>
            <person name="Dima B."/>
            <person name="Sanchez-Garcia M."/>
            <person name="Sanchez-Ramirez S."/>
            <person name="Szollosi G.J."/>
            <person name="Szarkandi J.G."/>
            <person name="Papp V."/>
            <person name="Albert L."/>
            <person name="Andreopoulos W."/>
            <person name="Angelini C."/>
            <person name="Antonin V."/>
            <person name="Barry K.W."/>
            <person name="Bougher N.L."/>
            <person name="Buchanan P."/>
            <person name="Buyck B."/>
            <person name="Bense V."/>
            <person name="Catcheside P."/>
            <person name="Chovatia M."/>
            <person name="Cooper J."/>
            <person name="Damon W."/>
            <person name="Desjardin D."/>
            <person name="Finy P."/>
            <person name="Geml J."/>
            <person name="Haridas S."/>
            <person name="Hughes K."/>
            <person name="Justo A."/>
            <person name="Karasinski D."/>
            <person name="Kautmanova I."/>
            <person name="Kiss B."/>
            <person name="Kocsube S."/>
            <person name="Kotiranta H."/>
            <person name="LaButti K.M."/>
            <person name="Lechner B.E."/>
            <person name="Liimatainen K."/>
            <person name="Lipzen A."/>
            <person name="Lukacs Z."/>
            <person name="Mihaltcheva S."/>
            <person name="Morgado L.N."/>
            <person name="Niskanen T."/>
            <person name="Noordeloos M.E."/>
            <person name="Ohm R.A."/>
            <person name="Ortiz-Santana B."/>
            <person name="Ovrebo C."/>
            <person name="Racz N."/>
            <person name="Riley R."/>
            <person name="Savchenko A."/>
            <person name="Shiryaev A."/>
            <person name="Soop K."/>
            <person name="Spirin V."/>
            <person name="Szebenyi C."/>
            <person name="Tomsovsky M."/>
            <person name="Tulloss R.E."/>
            <person name="Uehling J."/>
            <person name="Grigoriev I.V."/>
            <person name="Vagvolgyi C."/>
            <person name="Papp T."/>
            <person name="Martin F.M."/>
            <person name="Miettinen O."/>
            <person name="Hibbett D.S."/>
            <person name="Nagy L.G."/>
        </authorList>
    </citation>
    <scope>NUCLEOTIDE SEQUENCE [LARGE SCALE GENOMIC DNA]</scope>
    <source>
        <strain evidence="1 2">CBS 962.96</strain>
    </source>
</reference>
<accession>A0A4S8L0U0</accession>
<dbReference type="Proteomes" id="UP000297245">
    <property type="component" value="Unassembled WGS sequence"/>
</dbReference>
<organism evidence="1 2">
    <name type="scientific">Dendrothele bispora (strain CBS 962.96)</name>
    <dbReference type="NCBI Taxonomy" id="1314807"/>
    <lineage>
        <taxon>Eukaryota</taxon>
        <taxon>Fungi</taxon>
        <taxon>Dikarya</taxon>
        <taxon>Basidiomycota</taxon>
        <taxon>Agaricomycotina</taxon>
        <taxon>Agaricomycetes</taxon>
        <taxon>Agaricomycetidae</taxon>
        <taxon>Agaricales</taxon>
        <taxon>Agaricales incertae sedis</taxon>
        <taxon>Dendrothele</taxon>
    </lineage>
</organism>
<protein>
    <recommendedName>
        <fullName evidence="3">DDE-1 domain-containing protein</fullName>
    </recommendedName>
</protein>
<sequence>WSFQAVTKATQKLPANVEDILEEAFLREAYVIRNYVIPAELRVNTDQTQTVYQQGNKATWNKRGEKQVGSIGKDEKRAFTLVPLISASGELLPFQAIFQGSTDASCPSKSSPFYQEAKELGFCIEPSKTKTYWSTMETMKSLVNDIISPYFERKKRELNIENPGEQRSIWKIDCWSVHKSKEFLSWMKTTHPNIIVIFVPGNCT</sequence>
<evidence type="ECO:0000313" key="1">
    <source>
        <dbReference type="EMBL" id="THU81984.1"/>
    </source>
</evidence>
<dbReference type="OrthoDB" id="3341102at2759"/>